<evidence type="ECO:0000313" key="6">
    <source>
        <dbReference type="Proteomes" id="UP001347796"/>
    </source>
</evidence>
<dbReference type="GO" id="GO:0006913">
    <property type="term" value="P:nucleocytoplasmic transport"/>
    <property type="evidence" value="ECO:0007669"/>
    <property type="project" value="TreeGrafter"/>
</dbReference>
<dbReference type="PANTHER" id="PTHR24113:SF12">
    <property type="entry name" value="RAN GTPASE-ACTIVATING PROTEIN 1"/>
    <property type="match status" value="1"/>
</dbReference>
<reference evidence="5 6" key="1">
    <citation type="submission" date="2024-01" db="EMBL/GenBank/DDBJ databases">
        <title>The genome of the rayed Mediterranean limpet Patella caerulea (Linnaeus, 1758).</title>
        <authorList>
            <person name="Anh-Thu Weber A."/>
            <person name="Halstead-Nussloch G."/>
        </authorList>
    </citation>
    <scope>NUCLEOTIDE SEQUENCE [LARGE SCALE GENOMIC DNA]</scope>
    <source>
        <strain evidence="5">AATW-2023a</strain>
        <tissue evidence="5">Whole specimen</tissue>
    </source>
</reference>
<keyword evidence="2" id="KW-0433">Leucine-rich repeat</keyword>
<accession>A0AAN8JVH0</accession>
<feature type="region of interest" description="Disordered" evidence="4">
    <location>
        <begin position="580"/>
        <end position="608"/>
    </location>
</feature>
<dbReference type="InterPro" id="IPR027038">
    <property type="entry name" value="RanGap"/>
</dbReference>
<dbReference type="GO" id="GO:0031267">
    <property type="term" value="F:small GTPase binding"/>
    <property type="evidence" value="ECO:0007669"/>
    <property type="project" value="TreeGrafter"/>
</dbReference>
<dbReference type="Gene3D" id="3.80.10.10">
    <property type="entry name" value="Ribonuclease Inhibitor"/>
    <property type="match status" value="3"/>
</dbReference>
<dbReference type="InterPro" id="IPR032675">
    <property type="entry name" value="LRR_dom_sf"/>
</dbReference>
<sequence length="608" mass="67909">MPHNVASSGRLPMISTGRRSASATNFSTSTRNTSRASCHSFSANSITPIRTSRSANSKSSRGSVVSSNCGTYSDRSISNLSCEELTDYQLKRQRMKDGKFGKLFQNYFPERAESPPEISEPSDDEPYETDLDSDIGTELIRQEKGRHRHEHEYKYGQLCQQLKVVPNNFFLRHGKTEELSMKYRYLNYGDATAMASLIRSQDLISKLDLSDNGIGPAAMLSLAELLLYNKTITEVNFSNNRIGTYGARLMKTIMQNNNKLNKVDISGNCIGEKGGLYCSHIIQHNIYLKEFKIGNNKIGDKGAVAIGKALGNNVTLELLDVSWNHIQLPGALAIARGVKNNEQLKILRVGMNGFSKAGTQALVECLHNTSIIELDLSSNRIGAEGAKLIADVLKKSTLQKLNLSGNPLTAEGAKRILNTVNNCCQLVYLDLQNVVIDDEFITTAENIKTDNDIDIRYSYEPCKRKSSRELSKCELEELARILVDTGVRIRDIFDDVISVNSMMRVEDLLYMIEMSERCSDDIFRSLKQKTAQTRNHRFILKDLLAMEDHNMSGGELNKSCTADINSSTTESIIGRDIEDDLILPSPTPSSRTKNKRKIKRSSSRKNNN</sequence>
<feature type="region of interest" description="Disordered" evidence="4">
    <location>
        <begin position="49"/>
        <end position="68"/>
    </location>
</feature>
<evidence type="ECO:0000256" key="4">
    <source>
        <dbReference type="SAM" id="MobiDB-lite"/>
    </source>
</evidence>
<keyword evidence="6" id="KW-1185">Reference proteome</keyword>
<feature type="compositionally biased region" description="Basic residues" evidence="4">
    <location>
        <begin position="592"/>
        <end position="608"/>
    </location>
</feature>
<dbReference type="GO" id="GO:0005634">
    <property type="term" value="C:nucleus"/>
    <property type="evidence" value="ECO:0007669"/>
    <property type="project" value="TreeGrafter"/>
</dbReference>
<evidence type="ECO:0000313" key="5">
    <source>
        <dbReference type="EMBL" id="KAK6181623.1"/>
    </source>
</evidence>
<keyword evidence="1" id="KW-0343">GTPase activation</keyword>
<dbReference type="GO" id="GO:0048471">
    <property type="term" value="C:perinuclear region of cytoplasm"/>
    <property type="evidence" value="ECO:0007669"/>
    <property type="project" value="TreeGrafter"/>
</dbReference>
<dbReference type="Proteomes" id="UP001347796">
    <property type="component" value="Unassembled WGS sequence"/>
</dbReference>
<dbReference type="GO" id="GO:0005096">
    <property type="term" value="F:GTPase activator activity"/>
    <property type="evidence" value="ECO:0007669"/>
    <property type="project" value="UniProtKB-KW"/>
</dbReference>
<dbReference type="SMART" id="SM00368">
    <property type="entry name" value="LRR_RI"/>
    <property type="match status" value="8"/>
</dbReference>
<organism evidence="5 6">
    <name type="scientific">Patella caerulea</name>
    <name type="common">Rayed Mediterranean limpet</name>
    <dbReference type="NCBI Taxonomy" id="87958"/>
    <lineage>
        <taxon>Eukaryota</taxon>
        <taxon>Metazoa</taxon>
        <taxon>Spiralia</taxon>
        <taxon>Lophotrochozoa</taxon>
        <taxon>Mollusca</taxon>
        <taxon>Gastropoda</taxon>
        <taxon>Patellogastropoda</taxon>
        <taxon>Patelloidea</taxon>
        <taxon>Patellidae</taxon>
        <taxon>Patella</taxon>
    </lineage>
</organism>
<feature type="compositionally biased region" description="Acidic residues" evidence="4">
    <location>
        <begin position="120"/>
        <end position="131"/>
    </location>
</feature>
<feature type="compositionally biased region" description="Low complexity" evidence="4">
    <location>
        <begin position="18"/>
        <end position="37"/>
    </location>
</feature>
<gene>
    <name evidence="5" type="ORF">SNE40_009445</name>
</gene>
<evidence type="ECO:0000256" key="1">
    <source>
        <dbReference type="ARBA" id="ARBA00022468"/>
    </source>
</evidence>
<protein>
    <submittedName>
        <fullName evidence="5">Uncharacterized protein</fullName>
    </submittedName>
</protein>
<dbReference type="EMBL" id="JAZGQO010000007">
    <property type="protein sequence ID" value="KAK6181623.1"/>
    <property type="molecule type" value="Genomic_DNA"/>
</dbReference>
<feature type="region of interest" description="Disordered" evidence="4">
    <location>
        <begin position="1"/>
        <end position="41"/>
    </location>
</feature>
<evidence type="ECO:0000256" key="3">
    <source>
        <dbReference type="ARBA" id="ARBA00022737"/>
    </source>
</evidence>
<dbReference type="PANTHER" id="PTHR24113">
    <property type="entry name" value="RAN GTPASE-ACTIVATING PROTEIN 1"/>
    <property type="match status" value="1"/>
</dbReference>
<dbReference type="SUPFAM" id="SSF52047">
    <property type="entry name" value="RNI-like"/>
    <property type="match status" value="1"/>
</dbReference>
<comment type="caution">
    <text evidence="5">The sequence shown here is derived from an EMBL/GenBank/DDBJ whole genome shotgun (WGS) entry which is preliminary data.</text>
</comment>
<feature type="compositionally biased region" description="Low complexity" evidence="4">
    <location>
        <begin position="52"/>
        <end position="68"/>
    </location>
</feature>
<proteinExistence type="predicted"/>
<dbReference type="Pfam" id="PF13516">
    <property type="entry name" value="LRR_6"/>
    <property type="match status" value="7"/>
</dbReference>
<feature type="region of interest" description="Disordered" evidence="4">
    <location>
        <begin position="110"/>
        <end position="131"/>
    </location>
</feature>
<dbReference type="InterPro" id="IPR001611">
    <property type="entry name" value="Leu-rich_rpt"/>
</dbReference>
<dbReference type="AlphaFoldDB" id="A0AAN8JVH0"/>
<name>A0AAN8JVH0_PATCE</name>
<dbReference type="GO" id="GO:0005829">
    <property type="term" value="C:cytosol"/>
    <property type="evidence" value="ECO:0007669"/>
    <property type="project" value="TreeGrafter"/>
</dbReference>
<keyword evidence="3" id="KW-0677">Repeat</keyword>
<evidence type="ECO:0000256" key="2">
    <source>
        <dbReference type="ARBA" id="ARBA00022614"/>
    </source>
</evidence>